<dbReference type="Gene3D" id="3.30.565.10">
    <property type="entry name" value="Histidine kinase-like ATPase, C-terminal domain"/>
    <property type="match status" value="1"/>
</dbReference>
<feature type="domain" description="Histidine kinase" evidence="11">
    <location>
        <begin position="117"/>
        <end position="317"/>
    </location>
</feature>
<evidence type="ECO:0000256" key="2">
    <source>
        <dbReference type="ARBA" id="ARBA00004651"/>
    </source>
</evidence>
<dbReference type="Pfam" id="PF02518">
    <property type="entry name" value="HATPase_c"/>
    <property type="match status" value="1"/>
</dbReference>
<evidence type="ECO:0000256" key="3">
    <source>
        <dbReference type="ARBA" id="ARBA00012438"/>
    </source>
</evidence>
<evidence type="ECO:0000256" key="9">
    <source>
        <dbReference type="ARBA" id="ARBA00023026"/>
    </source>
</evidence>
<dbReference type="Gene3D" id="1.10.287.130">
    <property type="match status" value="1"/>
</dbReference>
<comment type="catalytic activity">
    <reaction evidence="1">
        <text>ATP + protein L-histidine = ADP + protein N-phospho-L-histidine.</text>
        <dbReference type="EC" id="2.7.13.3"/>
    </reaction>
</comment>
<evidence type="ECO:0000313" key="13">
    <source>
        <dbReference type="Proteomes" id="UP000744769"/>
    </source>
</evidence>
<dbReference type="GO" id="GO:0000155">
    <property type="term" value="F:phosphorelay sensor kinase activity"/>
    <property type="evidence" value="ECO:0007669"/>
    <property type="project" value="InterPro"/>
</dbReference>
<keyword evidence="9" id="KW-0843">Virulence</keyword>
<dbReference type="PRINTS" id="PR00344">
    <property type="entry name" value="BCTRLSENSOR"/>
</dbReference>
<dbReference type="Pfam" id="PF00512">
    <property type="entry name" value="HisKA"/>
    <property type="match status" value="1"/>
</dbReference>
<keyword evidence="5" id="KW-0597">Phosphoprotein</keyword>
<dbReference type="SMART" id="SM00387">
    <property type="entry name" value="HATPase_c"/>
    <property type="match status" value="1"/>
</dbReference>
<keyword evidence="4" id="KW-1003">Cell membrane</keyword>
<comment type="subcellular location">
    <subcellularLocation>
        <location evidence="2">Cell membrane</location>
        <topology evidence="2">Multi-pass membrane protein</topology>
    </subcellularLocation>
</comment>
<dbReference type="AlphaFoldDB" id="A0A967AXN0"/>
<dbReference type="EC" id="2.7.13.3" evidence="3"/>
<dbReference type="InterPro" id="IPR036890">
    <property type="entry name" value="HATPase_C_sf"/>
</dbReference>
<dbReference type="SUPFAM" id="SSF47384">
    <property type="entry name" value="Homodimeric domain of signal transducing histidine kinase"/>
    <property type="match status" value="1"/>
</dbReference>
<reference evidence="12" key="1">
    <citation type="submission" date="2020-03" db="EMBL/GenBank/DDBJ databases">
        <title>Draft sequencing of Calidifontibacter sp. DB0510.</title>
        <authorList>
            <person name="Kim D.-U."/>
        </authorList>
    </citation>
    <scope>NUCLEOTIDE SEQUENCE</scope>
    <source>
        <strain evidence="12">DB0510</strain>
    </source>
</reference>
<dbReference type="PROSITE" id="PS50109">
    <property type="entry name" value="HIS_KIN"/>
    <property type="match status" value="1"/>
</dbReference>
<dbReference type="InterPro" id="IPR003594">
    <property type="entry name" value="HATPase_dom"/>
</dbReference>
<name>A0A967AXN0_9MICO</name>
<evidence type="ECO:0000256" key="5">
    <source>
        <dbReference type="ARBA" id="ARBA00022553"/>
    </source>
</evidence>
<organism evidence="12 13">
    <name type="scientific">Metallococcus carri</name>
    <dbReference type="NCBI Taxonomy" id="1656884"/>
    <lineage>
        <taxon>Bacteria</taxon>
        <taxon>Bacillati</taxon>
        <taxon>Actinomycetota</taxon>
        <taxon>Actinomycetes</taxon>
        <taxon>Micrococcales</taxon>
        <taxon>Dermacoccaceae</taxon>
        <taxon>Metallococcus</taxon>
    </lineage>
</organism>
<dbReference type="InterPro" id="IPR004358">
    <property type="entry name" value="Sig_transdc_His_kin-like_C"/>
</dbReference>
<keyword evidence="13" id="KW-1185">Reference proteome</keyword>
<dbReference type="SMART" id="SM00388">
    <property type="entry name" value="HisKA"/>
    <property type="match status" value="1"/>
</dbReference>
<dbReference type="RefSeq" id="WP_166192478.1">
    <property type="nucleotide sequence ID" value="NZ_JAAOIV010000001.1"/>
</dbReference>
<protein>
    <recommendedName>
        <fullName evidence="3">histidine kinase</fullName>
        <ecNumber evidence="3">2.7.13.3</ecNumber>
    </recommendedName>
</protein>
<dbReference type="SUPFAM" id="SSF55874">
    <property type="entry name" value="ATPase domain of HSP90 chaperone/DNA topoisomerase II/histidine kinase"/>
    <property type="match status" value="1"/>
</dbReference>
<evidence type="ECO:0000259" key="11">
    <source>
        <dbReference type="PROSITE" id="PS50109"/>
    </source>
</evidence>
<keyword evidence="7 12" id="KW-0418">Kinase</keyword>
<dbReference type="CDD" id="cd00082">
    <property type="entry name" value="HisKA"/>
    <property type="match status" value="1"/>
</dbReference>
<dbReference type="GO" id="GO:0005886">
    <property type="term" value="C:plasma membrane"/>
    <property type="evidence" value="ECO:0007669"/>
    <property type="project" value="UniProtKB-SubCell"/>
</dbReference>
<evidence type="ECO:0000256" key="1">
    <source>
        <dbReference type="ARBA" id="ARBA00000085"/>
    </source>
</evidence>
<evidence type="ECO:0000313" key="12">
    <source>
        <dbReference type="EMBL" id="NHN54623.1"/>
    </source>
</evidence>
<sequence length="329" mass="35394">MQRRILRATLVAVIAALTIVTIPALVVAISWQRRLALVALVLLAAAIGYVVARRAGRQISAPIEELTGRAESAGEGTAIFQPMRSGIDEIDRLSQVFERRAGELSRRLASEREFASDASHQLRTPLTALLIRLEEISMTDDLDFARDEATTAIAQVERLTAVVDELLGRARTSPGGPVEPVSLDAVIAAMQREWQPAFATARRSIHVFGERGLWVLTTPTALSQIFSTLLENALQHGRGTVELMARHSGPSVVIEVSDKGEGVDPSIAARVFERRVSTRGSGLGLALARDLATASGGRLELRSMQPAVFALFLSATEPPEGAASRLPGR</sequence>
<dbReference type="InterPro" id="IPR050980">
    <property type="entry name" value="2C_sensor_his_kinase"/>
</dbReference>
<keyword evidence="10" id="KW-1133">Transmembrane helix</keyword>
<evidence type="ECO:0000256" key="4">
    <source>
        <dbReference type="ARBA" id="ARBA00022475"/>
    </source>
</evidence>
<gene>
    <name evidence="12" type="ORF">G9U51_02360</name>
</gene>
<evidence type="ECO:0000256" key="7">
    <source>
        <dbReference type="ARBA" id="ARBA00022777"/>
    </source>
</evidence>
<keyword evidence="8" id="KW-0902">Two-component regulatory system</keyword>
<dbReference type="EMBL" id="JAAOIV010000001">
    <property type="protein sequence ID" value="NHN54623.1"/>
    <property type="molecule type" value="Genomic_DNA"/>
</dbReference>
<evidence type="ECO:0000256" key="10">
    <source>
        <dbReference type="SAM" id="Phobius"/>
    </source>
</evidence>
<dbReference type="InterPro" id="IPR036097">
    <property type="entry name" value="HisK_dim/P_sf"/>
</dbReference>
<evidence type="ECO:0000256" key="6">
    <source>
        <dbReference type="ARBA" id="ARBA00022679"/>
    </source>
</evidence>
<keyword evidence="10" id="KW-0812">Transmembrane</keyword>
<dbReference type="PANTHER" id="PTHR44936:SF9">
    <property type="entry name" value="SENSOR PROTEIN CREC"/>
    <property type="match status" value="1"/>
</dbReference>
<dbReference type="InterPro" id="IPR003661">
    <property type="entry name" value="HisK_dim/P_dom"/>
</dbReference>
<feature type="transmembrane region" description="Helical" evidence="10">
    <location>
        <begin position="7"/>
        <end position="29"/>
    </location>
</feature>
<dbReference type="Gene3D" id="6.10.340.10">
    <property type="match status" value="1"/>
</dbReference>
<dbReference type="InterPro" id="IPR005467">
    <property type="entry name" value="His_kinase_dom"/>
</dbReference>
<keyword evidence="6" id="KW-0808">Transferase</keyword>
<comment type="caution">
    <text evidence="12">The sequence shown here is derived from an EMBL/GenBank/DDBJ whole genome shotgun (WGS) entry which is preliminary data.</text>
</comment>
<evidence type="ECO:0000256" key="8">
    <source>
        <dbReference type="ARBA" id="ARBA00023012"/>
    </source>
</evidence>
<feature type="transmembrane region" description="Helical" evidence="10">
    <location>
        <begin position="35"/>
        <end position="52"/>
    </location>
</feature>
<dbReference type="PANTHER" id="PTHR44936">
    <property type="entry name" value="SENSOR PROTEIN CREC"/>
    <property type="match status" value="1"/>
</dbReference>
<dbReference type="Proteomes" id="UP000744769">
    <property type="component" value="Unassembled WGS sequence"/>
</dbReference>
<proteinExistence type="predicted"/>
<accession>A0A967AXN0</accession>
<keyword evidence="10" id="KW-0472">Membrane</keyword>